<dbReference type="PANTHER" id="PTHR31338:SF16">
    <property type="entry name" value="POLYKETIDE CYCLASE_DEHYDRASE AND LIPID TRANSPORT SUPERFAMILY PROTEIN"/>
    <property type="match status" value="1"/>
</dbReference>
<dbReference type="OrthoDB" id="1072116at2759"/>
<dbReference type="Pfam" id="PF00407">
    <property type="entry name" value="Bet_v_1"/>
    <property type="match status" value="1"/>
</dbReference>
<evidence type="ECO:0000259" key="2">
    <source>
        <dbReference type="SMART" id="SM01037"/>
    </source>
</evidence>
<dbReference type="InterPro" id="IPR052006">
    <property type="entry name" value="MLP-like"/>
</dbReference>
<organism evidence="3 4">
    <name type="scientific">Corchorus olitorius</name>
    <dbReference type="NCBI Taxonomy" id="93759"/>
    <lineage>
        <taxon>Eukaryota</taxon>
        <taxon>Viridiplantae</taxon>
        <taxon>Streptophyta</taxon>
        <taxon>Embryophyta</taxon>
        <taxon>Tracheophyta</taxon>
        <taxon>Spermatophyta</taxon>
        <taxon>Magnoliopsida</taxon>
        <taxon>eudicotyledons</taxon>
        <taxon>Gunneridae</taxon>
        <taxon>Pentapetalae</taxon>
        <taxon>rosids</taxon>
        <taxon>malvids</taxon>
        <taxon>Malvales</taxon>
        <taxon>Malvaceae</taxon>
        <taxon>Grewioideae</taxon>
        <taxon>Apeibeae</taxon>
        <taxon>Corchorus</taxon>
    </lineage>
</organism>
<dbReference type="AlphaFoldDB" id="A0A1R3JXX8"/>
<dbReference type="EMBL" id="AWUE01015082">
    <property type="protein sequence ID" value="OMO99696.1"/>
    <property type="molecule type" value="Genomic_DNA"/>
</dbReference>
<dbReference type="InterPro" id="IPR023393">
    <property type="entry name" value="START-like_dom_sf"/>
</dbReference>
<evidence type="ECO:0000313" key="4">
    <source>
        <dbReference type="Proteomes" id="UP000187203"/>
    </source>
</evidence>
<comment type="similarity">
    <text evidence="1">Belongs to the MLP family.</text>
</comment>
<evidence type="ECO:0000256" key="1">
    <source>
        <dbReference type="ARBA" id="ARBA00038242"/>
    </source>
</evidence>
<feature type="domain" description="Bet v I/Major latex protein" evidence="2">
    <location>
        <begin position="2"/>
        <end position="151"/>
    </location>
</feature>
<reference evidence="4" key="1">
    <citation type="submission" date="2013-09" db="EMBL/GenBank/DDBJ databases">
        <title>Corchorus olitorius genome sequencing.</title>
        <authorList>
            <person name="Alam M."/>
            <person name="Haque M.S."/>
            <person name="Islam M.S."/>
            <person name="Emdad E.M."/>
            <person name="Islam M.M."/>
            <person name="Ahmed B."/>
            <person name="Halim A."/>
            <person name="Hossen Q.M.M."/>
            <person name="Hossain M.Z."/>
            <person name="Ahmed R."/>
            <person name="Khan M.M."/>
            <person name="Islam R."/>
            <person name="Rashid M.M."/>
            <person name="Khan S.A."/>
            <person name="Rahman M.S."/>
            <person name="Alam M."/>
            <person name="Yahiya A.S."/>
            <person name="Khan M.S."/>
            <person name="Azam M.S."/>
            <person name="Haque T."/>
            <person name="Lashkar M.Z.H."/>
            <person name="Akhand A.I."/>
            <person name="Morshed G."/>
            <person name="Roy S."/>
            <person name="Uddin K.S."/>
            <person name="Rabeya T."/>
            <person name="Hossain A.S."/>
            <person name="Chowdhury A."/>
            <person name="Snigdha A.R."/>
            <person name="Mortoza M.S."/>
            <person name="Matin S.A."/>
            <person name="Hoque S.M.E."/>
            <person name="Islam M.K."/>
            <person name="Roy D.K."/>
            <person name="Haider R."/>
            <person name="Moosa M.M."/>
            <person name="Elias S.M."/>
            <person name="Hasan A.M."/>
            <person name="Jahan S."/>
            <person name="Shafiuddin M."/>
            <person name="Mahmood N."/>
            <person name="Shommy N.S."/>
        </authorList>
    </citation>
    <scope>NUCLEOTIDE SEQUENCE [LARGE SCALE GENOMIC DNA]</scope>
    <source>
        <strain evidence="4">cv. O-4</strain>
    </source>
</reference>
<name>A0A1R3JXX8_9ROSI</name>
<comment type="caution">
    <text evidence="3">The sequence shown here is derived from an EMBL/GenBank/DDBJ whole genome shotgun (WGS) entry which is preliminary data.</text>
</comment>
<dbReference type="SMART" id="SM01037">
    <property type="entry name" value="Bet_v_1"/>
    <property type="match status" value="1"/>
</dbReference>
<keyword evidence="4" id="KW-1185">Reference proteome</keyword>
<dbReference type="Proteomes" id="UP000187203">
    <property type="component" value="Unassembled WGS sequence"/>
</dbReference>
<dbReference type="InterPro" id="IPR000916">
    <property type="entry name" value="Bet_v_I/MLP"/>
</dbReference>
<evidence type="ECO:0000313" key="3">
    <source>
        <dbReference type="EMBL" id="OMO99696.1"/>
    </source>
</evidence>
<dbReference type="PANTHER" id="PTHR31338">
    <property type="entry name" value="POLYKETIDE CYCLASE/DEHYDRASE AND LIPID TRANSPORT SUPERFAMILY PROTEIN"/>
    <property type="match status" value="1"/>
</dbReference>
<sequence>MAQIHKMNFQIEIKSSADKYYNFYKSNVHLLPKISPREIKGVKLVEGDWDSVGSVKVWTHTLSGAPETLKETTETIDDESKTITSKFLDGEILKYYTTFKPTMTALPSGKGCLAKWTVEFEKQNESIPDPIKYKDFVVSFSKNVDAYLLKA</sequence>
<dbReference type="Gene3D" id="3.30.530.20">
    <property type="match status" value="1"/>
</dbReference>
<accession>A0A1R3JXX8</accession>
<dbReference type="SUPFAM" id="SSF55961">
    <property type="entry name" value="Bet v1-like"/>
    <property type="match status" value="1"/>
</dbReference>
<dbReference type="STRING" id="93759.A0A1R3JXX8"/>
<dbReference type="CDD" id="cd07816">
    <property type="entry name" value="Bet_v1-like"/>
    <property type="match status" value="1"/>
</dbReference>
<protein>
    <recommendedName>
        <fullName evidence="2">Bet v I/Major latex protein domain-containing protein</fullName>
    </recommendedName>
</protein>
<proteinExistence type="inferred from homology"/>
<gene>
    <name evidence="3" type="ORF">COLO4_13137</name>
</gene>
<dbReference type="GO" id="GO:0006952">
    <property type="term" value="P:defense response"/>
    <property type="evidence" value="ECO:0007669"/>
    <property type="project" value="InterPro"/>
</dbReference>